<evidence type="ECO:0000256" key="2">
    <source>
        <dbReference type="ARBA" id="ARBA00023125"/>
    </source>
</evidence>
<keyword evidence="3 5" id="KW-0804">Transcription</keyword>
<keyword evidence="9" id="KW-1185">Reference proteome</keyword>
<dbReference type="PANTHER" id="PTHR31500:SF45">
    <property type="entry name" value="AT-HOOK MOTIF NUCLEAR-LOCALIZED PROTEIN"/>
    <property type="match status" value="1"/>
</dbReference>
<dbReference type="Pfam" id="PF03479">
    <property type="entry name" value="PCC"/>
    <property type="match status" value="1"/>
</dbReference>
<dbReference type="Gramene" id="OIW09038">
    <property type="protein sequence ID" value="OIW09038"/>
    <property type="gene ID" value="TanjilG_16265"/>
</dbReference>
<evidence type="ECO:0000256" key="1">
    <source>
        <dbReference type="ARBA" id="ARBA00023015"/>
    </source>
</evidence>
<dbReference type="CDD" id="cd11378">
    <property type="entry name" value="DUF296"/>
    <property type="match status" value="1"/>
</dbReference>
<comment type="subcellular location">
    <subcellularLocation>
        <location evidence="5">Nucleus</location>
    </subcellularLocation>
</comment>
<comment type="domain">
    <text evidence="5">The PPC domain mediates interactions between AHL proteins.</text>
</comment>
<accession>A0A1J7H8C6</accession>
<comment type="function">
    <text evidence="5">Transcription factor that specifically binds AT-rich DNA sequences related to the nuclear matrix attachment regions (MARs).</text>
</comment>
<dbReference type="Gene3D" id="3.30.1330.80">
    <property type="entry name" value="Hypothetical protein, similar to alpha- acetolactate decarboxylase, domain 2"/>
    <property type="match status" value="1"/>
</dbReference>
<evidence type="ECO:0000313" key="9">
    <source>
        <dbReference type="Proteomes" id="UP000188354"/>
    </source>
</evidence>
<name>A0A1J7H8C6_LUPAN</name>
<dbReference type="OMA" id="THTYRRE"/>
<feature type="compositionally biased region" description="Polar residues" evidence="6">
    <location>
        <begin position="1"/>
        <end position="16"/>
    </location>
</feature>
<protein>
    <recommendedName>
        <fullName evidence="5">AT-hook motif nuclear-localized protein</fullName>
    </recommendedName>
</protein>
<evidence type="ECO:0000256" key="4">
    <source>
        <dbReference type="ARBA" id="ARBA00023242"/>
    </source>
</evidence>
<dbReference type="GO" id="GO:0005634">
    <property type="term" value="C:nucleus"/>
    <property type="evidence" value="ECO:0007669"/>
    <property type="project" value="UniProtKB-SubCell"/>
</dbReference>
<feature type="compositionally biased region" description="Basic residues" evidence="6">
    <location>
        <begin position="82"/>
        <end position="95"/>
    </location>
</feature>
<proteinExistence type="predicted"/>
<dbReference type="EMBL" id="CM007366">
    <property type="protein sequence ID" value="OIW09038.1"/>
    <property type="molecule type" value="Genomic_DNA"/>
</dbReference>
<evidence type="ECO:0000256" key="6">
    <source>
        <dbReference type="SAM" id="MobiDB-lite"/>
    </source>
</evidence>
<evidence type="ECO:0000256" key="5">
    <source>
        <dbReference type="RuleBase" id="RU367031"/>
    </source>
</evidence>
<gene>
    <name evidence="8" type="ORF">TanjilG_16265</name>
</gene>
<dbReference type="AlphaFoldDB" id="A0A1J7H8C6"/>
<dbReference type="PANTHER" id="PTHR31500">
    <property type="entry name" value="AT-HOOK MOTIF NUCLEAR-LOCALIZED PROTEIN 9"/>
    <property type="match status" value="1"/>
</dbReference>
<organism evidence="8 9">
    <name type="scientific">Lupinus angustifolius</name>
    <name type="common">Narrow-leaved blue lupine</name>
    <dbReference type="NCBI Taxonomy" id="3871"/>
    <lineage>
        <taxon>Eukaryota</taxon>
        <taxon>Viridiplantae</taxon>
        <taxon>Streptophyta</taxon>
        <taxon>Embryophyta</taxon>
        <taxon>Tracheophyta</taxon>
        <taxon>Spermatophyta</taxon>
        <taxon>Magnoliopsida</taxon>
        <taxon>eudicotyledons</taxon>
        <taxon>Gunneridae</taxon>
        <taxon>Pentapetalae</taxon>
        <taxon>rosids</taxon>
        <taxon>fabids</taxon>
        <taxon>Fabales</taxon>
        <taxon>Fabaceae</taxon>
        <taxon>Papilionoideae</taxon>
        <taxon>50 kb inversion clade</taxon>
        <taxon>genistoids sensu lato</taxon>
        <taxon>core genistoids</taxon>
        <taxon>Genisteae</taxon>
        <taxon>Lupinus</taxon>
    </lineage>
</organism>
<evidence type="ECO:0000259" key="7">
    <source>
        <dbReference type="PROSITE" id="PS51742"/>
    </source>
</evidence>
<feature type="domain" description="PPC" evidence="7">
    <location>
        <begin position="112"/>
        <end position="254"/>
    </location>
</feature>
<dbReference type="STRING" id="3871.A0A1J7H8C6"/>
<reference evidence="8 9" key="1">
    <citation type="journal article" date="2017" name="Plant Biotechnol. J.">
        <title>A comprehensive draft genome sequence for lupin (Lupinus angustifolius), an emerging health food: insights into plant-microbe interactions and legume evolution.</title>
        <authorList>
            <person name="Hane J.K."/>
            <person name="Ming Y."/>
            <person name="Kamphuis L.G."/>
            <person name="Nelson M.N."/>
            <person name="Garg G."/>
            <person name="Atkins C.A."/>
            <person name="Bayer P.E."/>
            <person name="Bravo A."/>
            <person name="Bringans S."/>
            <person name="Cannon S."/>
            <person name="Edwards D."/>
            <person name="Foley R."/>
            <person name="Gao L.L."/>
            <person name="Harrison M.J."/>
            <person name="Huang W."/>
            <person name="Hurgobin B."/>
            <person name="Li S."/>
            <person name="Liu C.W."/>
            <person name="McGrath A."/>
            <person name="Morahan G."/>
            <person name="Murray J."/>
            <person name="Weller J."/>
            <person name="Jian J."/>
            <person name="Singh K.B."/>
        </authorList>
    </citation>
    <scope>NUCLEOTIDE SEQUENCE [LARGE SCALE GENOMIC DNA]</scope>
    <source>
        <strain evidence="9">cv. Tanjil</strain>
        <tissue evidence="8">Whole plant</tissue>
    </source>
</reference>
<sequence>MEGHVTQSSISTQSDPPKTPMLGHEVVYSNNNNNINVKVEDSVLASKQVLKRKRGRPCKYDVNGSVLSATTSSTHAIGTSSKRCRGRPRSSHHNNHNIALPLSGFSLAETAGTSFKPYVMTVNTGEDVVSKIIAFSQNDVSMAAVSILSATGVVSSALIRNSQASTHTYRREGWFEILSLSGSYTFVADGDAHCKKGMLNILLAGPDGSVSGGILEGSLIAAGPIQLVVASFKQNMIKEIMRKHSNGSSSAVVAPDLERVPQNVQAIIDSTSIPTQNVIPTTTTIAVSENVIPANQNIQSASVNGVGLNSSIKEQNIAAHDNASV</sequence>
<dbReference type="InterPro" id="IPR039605">
    <property type="entry name" value="AHL"/>
</dbReference>
<feature type="region of interest" description="Disordered" evidence="6">
    <location>
        <begin position="73"/>
        <end position="96"/>
    </location>
</feature>
<dbReference type="SUPFAM" id="SSF117856">
    <property type="entry name" value="AF0104/ALDC/Ptd012-like"/>
    <property type="match status" value="1"/>
</dbReference>
<dbReference type="PROSITE" id="PS51742">
    <property type="entry name" value="PPC"/>
    <property type="match status" value="1"/>
</dbReference>
<feature type="region of interest" description="Disordered" evidence="6">
    <location>
        <begin position="1"/>
        <end position="23"/>
    </location>
</feature>
<dbReference type="Proteomes" id="UP000188354">
    <property type="component" value="Chromosome LG06"/>
</dbReference>
<evidence type="ECO:0000256" key="3">
    <source>
        <dbReference type="ARBA" id="ARBA00023163"/>
    </source>
</evidence>
<dbReference type="InterPro" id="IPR005175">
    <property type="entry name" value="PPC_dom"/>
</dbReference>
<dbReference type="GO" id="GO:0003680">
    <property type="term" value="F:minor groove of adenine-thymine-rich DNA binding"/>
    <property type="evidence" value="ECO:0007669"/>
    <property type="project" value="UniProtKB-UniRule"/>
</dbReference>
<keyword evidence="1 5" id="KW-0805">Transcription regulation</keyword>
<keyword evidence="2 5" id="KW-0238">DNA-binding</keyword>
<keyword evidence="4 5" id="KW-0539">Nucleus</keyword>
<evidence type="ECO:0000313" key="8">
    <source>
        <dbReference type="EMBL" id="OIW09038.1"/>
    </source>
</evidence>